<dbReference type="PANTHER" id="PTHR42673:SF21">
    <property type="entry name" value="GLUTATHIONE S-TRANSFERASE YFCF"/>
    <property type="match status" value="1"/>
</dbReference>
<organism evidence="4 5">
    <name type="scientific">Tistlia consotensis USBA 355</name>
    <dbReference type="NCBI Taxonomy" id="560819"/>
    <lineage>
        <taxon>Bacteria</taxon>
        <taxon>Pseudomonadati</taxon>
        <taxon>Pseudomonadota</taxon>
        <taxon>Alphaproteobacteria</taxon>
        <taxon>Rhodospirillales</taxon>
        <taxon>Rhodovibrionaceae</taxon>
        <taxon>Tistlia</taxon>
    </lineage>
</organism>
<protein>
    <submittedName>
        <fullName evidence="4">Maleylacetoacetate isomerase</fullName>
    </submittedName>
</protein>
<dbReference type="Gene3D" id="1.20.1050.10">
    <property type="match status" value="1"/>
</dbReference>
<evidence type="ECO:0000313" key="5">
    <source>
        <dbReference type="Proteomes" id="UP000192917"/>
    </source>
</evidence>
<keyword evidence="4" id="KW-0413">Isomerase</keyword>
<dbReference type="InterPro" id="IPR034333">
    <property type="entry name" value="GST_Zeta_N"/>
</dbReference>
<dbReference type="EMBL" id="FWZX01000012">
    <property type="protein sequence ID" value="SMF35606.1"/>
    <property type="molecule type" value="Genomic_DNA"/>
</dbReference>
<dbReference type="FunFam" id="1.20.1050.10:FF:000017">
    <property type="entry name" value="Maleylacetoacetate isomerase"/>
    <property type="match status" value="1"/>
</dbReference>
<sequence>MELYGYFRSSASYRLRIALALKGLEYESHYVSLPKGEHRSPDYLKLNPQGLLPTLVDDGVAYGQSLAILEYLDESYPEPPFLPDDPSGRAQVRALAQIVACEIHPLNNLRVLKYLQGTWKFSDADRDSWYRHWIADGFQKFEATLAASGEAGRFCFGDHPGLADICLVPQVFNARRFDCPLDDYPTTMAVYERCMSLEAFETTQPKYQPDAF</sequence>
<dbReference type="InterPro" id="IPR036249">
    <property type="entry name" value="Thioredoxin-like_sf"/>
</dbReference>
<evidence type="ECO:0000256" key="1">
    <source>
        <dbReference type="ARBA" id="ARBA00010007"/>
    </source>
</evidence>
<dbReference type="SFLD" id="SFLDG00358">
    <property type="entry name" value="Main_(cytGST)"/>
    <property type="match status" value="1"/>
</dbReference>
<reference evidence="4 5" key="1">
    <citation type="submission" date="2017-04" db="EMBL/GenBank/DDBJ databases">
        <authorList>
            <person name="Afonso C.L."/>
            <person name="Miller P.J."/>
            <person name="Scott M.A."/>
            <person name="Spackman E."/>
            <person name="Goraichik I."/>
            <person name="Dimitrov K.M."/>
            <person name="Suarez D.L."/>
            <person name="Swayne D.E."/>
        </authorList>
    </citation>
    <scope>NUCLEOTIDE SEQUENCE [LARGE SCALE GENOMIC DNA]</scope>
    <source>
        <strain evidence="4 5">USBA 355</strain>
    </source>
</reference>
<dbReference type="Gene3D" id="3.40.30.10">
    <property type="entry name" value="Glutaredoxin"/>
    <property type="match status" value="1"/>
</dbReference>
<dbReference type="GO" id="GO:0006559">
    <property type="term" value="P:L-phenylalanine catabolic process"/>
    <property type="evidence" value="ECO:0007669"/>
    <property type="project" value="TreeGrafter"/>
</dbReference>
<dbReference type="AlphaFoldDB" id="A0A1Y6BY71"/>
<feature type="domain" description="GST N-terminal" evidence="2">
    <location>
        <begin position="1"/>
        <end position="80"/>
    </location>
</feature>
<accession>A0A1Y6BY71</accession>
<dbReference type="InterPro" id="IPR040079">
    <property type="entry name" value="Glutathione_S-Trfase"/>
</dbReference>
<gene>
    <name evidence="4" type="ORF">SAMN05428998_11220</name>
</gene>
<keyword evidence="5" id="KW-1185">Reference proteome</keyword>
<evidence type="ECO:0000259" key="2">
    <source>
        <dbReference type="PROSITE" id="PS50404"/>
    </source>
</evidence>
<evidence type="ECO:0000313" key="4">
    <source>
        <dbReference type="EMBL" id="SMF35606.1"/>
    </source>
</evidence>
<dbReference type="GO" id="GO:0016034">
    <property type="term" value="F:maleylacetoacetate isomerase activity"/>
    <property type="evidence" value="ECO:0007669"/>
    <property type="project" value="TreeGrafter"/>
</dbReference>
<dbReference type="InterPro" id="IPR004045">
    <property type="entry name" value="Glutathione_S-Trfase_N"/>
</dbReference>
<dbReference type="NCBIfam" id="TIGR01262">
    <property type="entry name" value="maiA"/>
    <property type="match status" value="1"/>
</dbReference>
<dbReference type="SFLD" id="SFLDS00019">
    <property type="entry name" value="Glutathione_Transferase_(cytos"/>
    <property type="match status" value="1"/>
</dbReference>
<dbReference type="CDD" id="cd03042">
    <property type="entry name" value="GST_N_Zeta"/>
    <property type="match status" value="1"/>
</dbReference>
<dbReference type="SUPFAM" id="SSF47616">
    <property type="entry name" value="GST C-terminal domain-like"/>
    <property type="match status" value="1"/>
</dbReference>
<name>A0A1Y6BY71_9PROT</name>
<dbReference type="PANTHER" id="PTHR42673">
    <property type="entry name" value="MALEYLACETOACETATE ISOMERASE"/>
    <property type="match status" value="1"/>
</dbReference>
<dbReference type="CDD" id="cd03191">
    <property type="entry name" value="GST_C_Zeta"/>
    <property type="match status" value="1"/>
</dbReference>
<comment type="similarity">
    <text evidence="1">Belongs to the GST superfamily. Zeta family.</text>
</comment>
<dbReference type="SUPFAM" id="SSF52833">
    <property type="entry name" value="Thioredoxin-like"/>
    <property type="match status" value="1"/>
</dbReference>
<dbReference type="GO" id="GO:0004364">
    <property type="term" value="F:glutathione transferase activity"/>
    <property type="evidence" value="ECO:0007669"/>
    <property type="project" value="TreeGrafter"/>
</dbReference>
<evidence type="ECO:0000259" key="3">
    <source>
        <dbReference type="PROSITE" id="PS50405"/>
    </source>
</evidence>
<feature type="domain" description="GST C-terminal" evidence="3">
    <location>
        <begin position="85"/>
        <end position="212"/>
    </location>
</feature>
<dbReference type="InterPro" id="IPR010987">
    <property type="entry name" value="Glutathione-S-Trfase_C-like"/>
</dbReference>
<dbReference type="PROSITE" id="PS50404">
    <property type="entry name" value="GST_NTER"/>
    <property type="match status" value="1"/>
</dbReference>
<dbReference type="Proteomes" id="UP000192917">
    <property type="component" value="Unassembled WGS sequence"/>
</dbReference>
<dbReference type="InterPro" id="IPR034330">
    <property type="entry name" value="GST_Zeta_C"/>
</dbReference>
<dbReference type="GO" id="GO:0006749">
    <property type="term" value="P:glutathione metabolic process"/>
    <property type="evidence" value="ECO:0007669"/>
    <property type="project" value="TreeGrafter"/>
</dbReference>
<dbReference type="STRING" id="560819.SAMN05428998_11220"/>
<dbReference type="Pfam" id="PF13409">
    <property type="entry name" value="GST_N_2"/>
    <property type="match status" value="1"/>
</dbReference>
<dbReference type="InterPro" id="IPR036282">
    <property type="entry name" value="Glutathione-S-Trfase_C_sf"/>
</dbReference>
<dbReference type="InterPro" id="IPR005955">
    <property type="entry name" value="GST_Zeta"/>
</dbReference>
<dbReference type="GO" id="GO:0005737">
    <property type="term" value="C:cytoplasm"/>
    <property type="evidence" value="ECO:0007669"/>
    <property type="project" value="InterPro"/>
</dbReference>
<dbReference type="Pfam" id="PF13410">
    <property type="entry name" value="GST_C_2"/>
    <property type="match status" value="1"/>
</dbReference>
<dbReference type="PROSITE" id="PS50405">
    <property type="entry name" value="GST_CTER"/>
    <property type="match status" value="1"/>
</dbReference>
<proteinExistence type="inferred from homology"/>
<dbReference type="RefSeq" id="WP_085123559.1">
    <property type="nucleotide sequence ID" value="NZ_FWZX01000012.1"/>
</dbReference>